<feature type="region of interest" description="Disordered" evidence="1">
    <location>
        <begin position="1"/>
        <end position="23"/>
    </location>
</feature>
<comment type="caution">
    <text evidence="2">The sequence shown here is derived from an EMBL/GenBank/DDBJ whole genome shotgun (WGS) entry which is preliminary data.</text>
</comment>
<evidence type="ECO:0000313" key="2">
    <source>
        <dbReference type="EMBL" id="KAA1247993.1"/>
    </source>
</evidence>
<dbReference type="PRINTS" id="PR00419">
    <property type="entry name" value="ADXRDTASE"/>
</dbReference>
<dbReference type="AlphaFoldDB" id="A0A5B1BKM4"/>
<dbReference type="PANTHER" id="PTHR42923">
    <property type="entry name" value="PROTOPORPHYRINOGEN OXIDASE"/>
    <property type="match status" value="1"/>
</dbReference>
<dbReference type="Gene3D" id="1.10.405.20">
    <property type="match status" value="1"/>
</dbReference>
<dbReference type="RefSeq" id="WP_149655958.1">
    <property type="nucleotide sequence ID" value="NZ_VTZN01000190.1"/>
</dbReference>
<dbReference type="GO" id="GO:0016491">
    <property type="term" value="F:oxidoreductase activity"/>
    <property type="evidence" value="ECO:0007669"/>
    <property type="project" value="TreeGrafter"/>
</dbReference>
<gene>
    <name evidence="2" type="ORF">F0Q45_22085</name>
</gene>
<dbReference type="Gene3D" id="3.30.70.1990">
    <property type="match status" value="1"/>
</dbReference>
<reference evidence="2 3" key="1">
    <citation type="submission" date="2019-09" db="EMBL/GenBank/DDBJ databases">
        <title>Report of infection by Mycobacterium simiae a patient suffering from pulmonary tuberculosis.</title>
        <authorList>
            <person name="Mohanty P.S."/>
            <person name="Bansal A.K."/>
            <person name="Singh H."/>
            <person name="Sharma S."/>
            <person name="Patil S.A."/>
            <person name="Upadhaya P."/>
            <person name="Singh P.K."/>
            <person name="Kumar D."/>
            <person name="Kumar S."/>
            <person name="Singh R.K."/>
            <person name="Chaudhary B."/>
        </authorList>
    </citation>
    <scope>NUCLEOTIDE SEQUENCE [LARGE SCALE GENOMIC DNA]</scope>
    <source>
        <strain evidence="2 3">JAL-560-SIM</strain>
    </source>
</reference>
<protein>
    <submittedName>
        <fullName evidence="2">FAD-dependent oxidoreductase</fullName>
    </submittedName>
</protein>
<dbReference type="OrthoDB" id="4496419at2"/>
<dbReference type="Pfam" id="PF13450">
    <property type="entry name" value="NAD_binding_8"/>
    <property type="match status" value="1"/>
</dbReference>
<dbReference type="InterPro" id="IPR036188">
    <property type="entry name" value="FAD/NAD-bd_sf"/>
</dbReference>
<name>A0A5B1BKM4_MYCSI</name>
<dbReference type="Proteomes" id="UP000324701">
    <property type="component" value="Unassembled WGS sequence"/>
</dbReference>
<evidence type="ECO:0000256" key="1">
    <source>
        <dbReference type="SAM" id="MobiDB-lite"/>
    </source>
</evidence>
<proteinExistence type="predicted"/>
<dbReference type="Gene3D" id="3.50.50.60">
    <property type="entry name" value="FAD/NAD(P)-binding domain"/>
    <property type="match status" value="1"/>
</dbReference>
<sequence>MKEPPSGKRIPGRRGPLQLQGPECTFSRAPAGPRIGIIGAGPGGLSLAQLLTEKGFADVTLIERAQRVGGKSLTVHHNGIGHELGTCYYALGYTTVKRWMKRADIGAFNLDKHRIATGDDDVLDFKNYVLGRKARILGTVIQLKRYLADWLIFHNWDLRGAPSDAPGTAGRPMVDEVAEPFGMWLAHRELDMVARFACRSMGAMGYGSLDTVPALYGLRWNMPSLLLSGIMKKVIEPTPGWLSLWYYLAGQLDVRLRHAVLSVDRREHEFVVHTDRGDFAFDHLVISTPLDEAAGWFPFDETERKAYPIDGETLRWRSYVSTLVDATGWFRGIDTKCWASRLQDSSAIAKGQVVVARRTGDKSPVARARSQTRPDLYVCYQYGESGQTDAELLGQLEKDVIDEGGAVNSVLRQCRWKYSPQLQPDAIRGGAVERMERCQGRRNLWIAGAITSHESVDNIVDSNHRLVERMAMSFAGKNSSSPGALAAIAKRYRYRLGDK</sequence>
<organism evidence="2 3">
    <name type="scientific">Mycobacterium simiae</name>
    <name type="common">Mycobacterium habana</name>
    <dbReference type="NCBI Taxonomy" id="1784"/>
    <lineage>
        <taxon>Bacteria</taxon>
        <taxon>Bacillati</taxon>
        <taxon>Actinomycetota</taxon>
        <taxon>Actinomycetes</taxon>
        <taxon>Mycobacteriales</taxon>
        <taxon>Mycobacteriaceae</taxon>
        <taxon>Mycobacterium</taxon>
        <taxon>Mycobacterium simiae complex</taxon>
    </lineage>
</organism>
<dbReference type="PANTHER" id="PTHR42923:SF3">
    <property type="entry name" value="PROTOPORPHYRINOGEN OXIDASE"/>
    <property type="match status" value="1"/>
</dbReference>
<evidence type="ECO:0000313" key="3">
    <source>
        <dbReference type="Proteomes" id="UP000324701"/>
    </source>
</evidence>
<dbReference type="EMBL" id="VTZN01000190">
    <property type="protein sequence ID" value="KAA1247993.1"/>
    <property type="molecule type" value="Genomic_DNA"/>
</dbReference>
<dbReference type="InterPro" id="IPR050464">
    <property type="entry name" value="Zeta_carotene_desat/Oxidored"/>
</dbReference>
<accession>A0A5B1BKM4</accession>
<dbReference type="SUPFAM" id="SSF51905">
    <property type="entry name" value="FAD/NAD(P)-binding domain"/>
    <property type="match status" value="1"/>
</dbReference>
<keyword evidence="3" id="KW-1185">Reference proteome</keyword>